<keyword evidence="2" id="KW-1185">Reference proteome</keyword>
<sequence>MQTIADELRATVPCKLADALHDDLAFWDSMRGFDCLDGDSPTFIRVYAHAVSVPQTLADWDGTFGAGRAVTRGEHWYVIGAPATVSAVKPPKATPRIANDVGVPVPLTPEQDYMTTCVLFVSSEGQRYVQHPKQRSTSADQYSALFPGVTAEVHAAIEDLDRSRILGIADEERWIAALSPMGPRLKRQCATAYRAVGDTVRPLSGDER</sequence>
<comment type="caution">
    <text evidence="1">The sequence shown here is derived from an EMBL/GenBank/DDBJ whole genome shotgun (WGS) entry which is preliminary data.</text>
</comment>
<dbReference type="Proteomes" id="UP001519641">
    <property type="component" value="Unassembled WGS sequence"/>
</dbReference>
<accession>A0ABS5VHB2</accession>
<proteinExistence type="predicted"/>
<organism evidence="1 2">
    <name type="scientific">Curtobacterium aurantiacum</name>
    <dbReference type="NCBI Taxonomy" id="3236919"/>
    <lineage>
        <taxon>Bacteria</taxon>
        <taxon>Bacillati</taxon>
        <taxon>Actinomycetota</taxon>
        <taxon>Actinomycetes</taxon>
        <taxon>Micrococcales</taxon>
        <taxon>Microbacteriaceae</taxon>
        <taxon>Curtobacterium</taxon>
    </lineage>
</organism>
<gene>
    <name evidence="1" type="ORF">KK097_13655</name>
</gene>
<evidence type="ECO:0000313" key="2">
    <source>
        <dbReference type="Proteomes" id="UP001519641"/>
    </source>
</evidence>
<name>A0ABS5VHB2_9MICO</name>
<evidence type="ECO:0000313" key="1">
    <source>
        <dbReference type="EMBL" id="MBT1588858.1"/>
    </source>
</evidence>
<protein>
    <submittedName>
        <fullName evidence="1">Uncharacterized protein</fullName>
    </submittedName>
</protein>
<dbReference type="EMBL" id="JAHEWS010000022">
    <property type="protein sequence ID" value="MBT1588858.1"/>
    <property type="molecule type" value="Genomic_DNA"/>
</dbReference>
<reference evidence="1 2" key="1">
    <citation type="submission" date="2021-05" db="EMBL/GenBank/DDBJ databases">
        <title>Whole genome sequence of Curtobacterium flaccumfaciens pv. flaccumfaciens strain CFBP 8819.</title>
        <authorList>
            <person name="Osdaghi E."/>
            <person name="Taghouti G."/>
            <person name="Portier P."/>
            <person name="Fazliarab A."/>
            <person name="Taghavi S.M."/>
            <person name="Briand M."/>
            <person name="Le-Saux M."/>
            <person name="Jacques M.-A."/>
        </authorList>
    </citation>
    <scope>NUCLEOTIDE SEQUENCE [LARGE SCALE GENOMIC DNA]</scope>
    <source>
        <strain evidence="1 2">CFBP 8819</strain>
    </source>
</reference>